<dbReference type="GO" id="GO:0051500">
    <property type="term" value="F:D-tyrosyl-tRNA(Tyr) deacylase activity"/>
    <property type="evidence" value="ECO:0007669"/>
    <property type="project" value="TreeGrafter"/>
</dbReference>
<evidence type="ECO:0000256" key="1">
    <source>
        <dbReference type="ARBA" id="ARBA00009673"/>
    </source>
</evidence>
<dbReference type="OrthoDB" id="9801395at2"/>
<dbReference type="AlphaFoldDB" id="A0A4V2P9F1"/>
<dbReference type="PANTHER" id="PTHR10472">
    <property type="entry name" value="D-TYROSYL-TRNA TYR DEACYLASE"/>
    <property type="match status" value="1"/>
</dbReference>
<keyword evidence="3" id="KW-0963">Cytoplasm</keyword>
<comment type="catalytic activity">
    <reaction evidence="3">
        <text>a D-aminoacyl-tRNA + H2O = a tRNA + a D-alpha-amino acid + H(+)</text>
        <dbReference type="Rhea" id="RHEA:13953"/>
        <dbReference type="Rhea" id="RHEA-COMP:10123"/>
        <dbReference type="Rhea" id="RHEA-COMP:10124"/>
        <dbReference type="ChEBI" id="CHEBI:15377"/>
        <dbReference type="ChEBI" id="CHEBI:15378"/>
        <dbReference type="ChEBI" id="CHEBI:59871"/>
        <dbReference type="ChEBI" id="CHEBI:78442"/>
        <dbReference type="ChEBI" id="CHEBI:79333"/>
        <dbReference type="EC" id="3.1.1.96"/>
    </reaction>
</comment>
<evidence type="ECO:0000256" key="2">
    <source>
        <dbReference type="ARBA" id="ARBA00022801"/>
    </source>
</evidence>
<comment type="function">
    <text evidence="3">An aminoacyl-tRNA editing enzyme that deacylates mischarged D-aminoacyl-tRNAs. Also deacylates mischarged glycyl-tRNA(Ala), protecting cells against glycine mischarging by AlaRS. Acts via tRNA-based rather than protein-based catalysis; rejects L-amino acids rather than detecting D-amino acids in the active site. By recycling D-aminoacyl-tRNA to D-amino acids and free tRNA molecules, this enzyme counteracts the toxicity associated with the formation of D-aminoacyl-tRNA entities in vivo and helps enforce protein L-homochirality.</text>
</comment>
<feature type="short sequence motif" description="Gly-cisPro motif, important for rejection of L-amino acids" evidence="3">
    <location>
        <begin position="137"/>
        <end position="138"/>
    </location>
</feature>
<evidence type="ECO:0000313" key="4">
    <source>
        <dbReference type="EMBL" id="TCJ89215.1"/>
    </source>
</evidence>
<keyword evidence="2 3" id="KW-0378">Hydrolase</keyword>
<comment type="subcellular location">
    <subcellularLocation>
        <location evidence="3">Cytoplasm</location>
    </subcellularLocation>
</comment>
<keyword evidence="3" id="KW-0820">tRNA-binding</keyword>
<gene>
    <name evidence="3" type="primary">dtd</name>
    <name evidence="4" type="ORF">EV695_1077</name>
</gene>
<dbReference type="InterPro" id="IPR023509">
    <property type="entry name" value="DTD-like_sf"/>
</dbReference>
<dbReference type="EMBL" id="SMFQ01000002">
    <property type="protein sequence ID" value="TCJ89215.1"/>
    <property type="molecule type" value="Genomic_DNA"/>
</dbReference>
<dbReference type="FunFam" id="3.50.80.10:FF:000001">
    <property type="entry name" value="D-aminoacyl-tRNA deacylase"/>
    <property type="match status" value="1"/>
</dbReference>
<comment type="catalytic activity">
    <reaction evidence="3">
        <text>glycyl-tRNA(Ala) + H2O = tRNA(Ala) + glycine + H(+)</text>
        <dbReference type="Rhea" id="RHEA:53744"/>
        <dbReference type="Rhea" id="RHEA-COMP:9657"/>
        <dbReference type="Rhea" id="RHEA-COMP:13640"/>
        <dbReference type="ChEBI" id="CHEBI:15377"/>
        <dbReference type="ChEBI" id="CHEBI:15378"/>
        <dbReference type="ChEBI" id="CHEBI:57305"/>
        <dbReference type="ChEBI" id="CHEBI:78442"/>
        <dbReference type="ChEBI" id="CHEBI:78522"/>
    </reaction>
</comment>
<dbReference type="Proteomes" id="UP000294887">
    <property type="component" value="Unassembled WGS sequence"/>
</dbReference>
<dbReference type="SUPFAM" id="SSF69500">
    <property type="entry name" value="DTD-like"/>
    <property type="match status" value="1"/>
</dbReference>
<comment type="domain">
    <text evidence="3">A Gly-cisPro motif from one monomer fits into the active site of the other monomer to allow specific chiral rejection of L-amino acids.</text>
</comment>
<dbReference type="Pfam" id="PF02580">
    <property type="entry name" value="Tyr_Deacylase"/>
    <property type="match status" value="1"/>
</dbReference>
<name>A0A4V2P9F1_9GAMM</name>
<dbReference type="GO" id="GO:0043908">
    <property type="term" value="F:Ser(Gly)-tRNA(Ala) hydrolase activity"/>
    <property type="evidence" value="ECO:0007669"/>
    <property type="project" value="UniProtKB-UniRule"/>
</dbReference>
<dbReference type="GO" id="GO:0000049">
    <property type="term" value="F:tRNA binding"/>
    <property type="evidence" value="ECO:0007669"/>
    <property type="project" value="UniProtKB-UniRule"/>
</dbReference>
<proteinExistence type="inferred from homology"/>
<accession>A0A4V2P9F1</accession>
<organism evidence="4 5">
    <name type="scientific">Cocleimonas flava</name>
    <dbReference type="NCBI Taxonomy" id="634765"/>
    <lineage>
        <taxon>Bacteria</taxon>
        <taxon>Pseudomonadati</taxon>
        <taxon>Pseudomonadota</taxon>
        <taxon>Gammaproteobacteria</taxon>
        <taxon>Thiotrichales</taxon>
        <taxon>Thiotrichaceae</taxon>
        <taxon>Cocleimonas</taxon>
    </lineage>
</organism>
<dbReference type="NCBIfam" id="TIGR00256">
    <property type="entry name" value="D-aminoacyl-tRNA deacylase"/>
    <property type="match status" value="1"/>
</dbReference>
<dbReference type="InterPro" id="IPR003732">
    <property type="entry name" value="Daa-tRNA_deacyls_DTD"/>
</dbReference>
<comment type="similarity">
    <text evidence="1 3">Belongs to the DTD family.</text>
</comment>
<dbReference type="EC" id="3.1.1.-" evidence="3"/>
<dbReference type="GO" id="GO:0005737">
    <property type="term" value="C:cytoplasm"/>
    <property type="evidence" value="ECO:0007669"/>
    <property type="project" value="UniProtKB-SubCell"/>
</dbReference>
<reference evidence="4 5" key="1">
    <citation type="submission" date="2019-03" db="EMBL/GenBank/DDBJ databases">
        <title>Genomic Encyclopedia of Type Strains, Phase IV (KMG-IV): sequencing the most valuable type-strain genomes for metagenomic binning, comparative biology and taxonomic classification.</title>
        <authorList>
            <person name="Goeker M."/>
        </authorList>
    </citation>
    <scope>NUCLEOTIDE SEQUENCE [LARGE SCALE GENOMIC DNA]</scope>
    <source>
        <strain evidence="4 5">DSM 24830</strain>
    </source>
</reference>
<protein>
    <recommendedName>
        <fullName evidence="3">D-aminoacyl-tRNA deacylase</fullName>
        <shortName evidence="3">DTD</shortName>
        <ecNumber evidence="3">3.1.1.96</ecNumber>
    </recommendedName>
    <alternativeName>
        <fullName evidence="3">Gly-tRNA(Ala) deacylase</fullName>
        <ecNumber evidence="3">3.1.1.-</ecNumber>
    </alternativeName>
</protein>
<sequence length="145" mass="15977">MIGLIQRVTHANVVVEDKEIAKIDQGILLLLGVEKEDTEENAKNLLDKILNFRIFEDEIGKMNLSLLDITGSLLVVPQFTLPANTQKGTRPSFASAAPPQLGNELFDYFVSIASNKVSKLQTGQFGADMKVSLCNDGPVTFWLKK</sequence>
<keyword evidence="5" id="KW-1185">Reference proteome</keyword>
<evidence type="ECO:0000313" key="5">
    <source>
        <dbReference type="Proteomes" id="UP000294887"/>
    </source>
</evidence>
<dbReference type="GO" id="GO:0019478">
    <property type="term" value="P:D-amino acid catabolic process"/>
    <property type="evidence" value="ECO:0007669"/>
    <property type="project" value="UniProtKB-UniRule"/>
</dbReference>
<comment type="caution">
    <text evidence="4">The sequence shown here is derived from an EMBL/GenBank/DDBJ whole genome shotgun (WGS) entry which is preliminary data.</text>
</comment>
<dbReference type="RefSeq" id="WP_131904860.1">
    <property type="nucleotide sequence ID" value="NZ_BAAAFU010000008.1"/>
</dbReference>
<evidence type="ECO:0000256" key="3">
    <source>
        <dbReference type="HAMAP-Rule" id="MF_00518"/>
    </source>
</evidence>
<dbReference type="HAMAP" id="MF_00518">
    <property type="entry name" value="Deacylase_Dtd"/>
    <property type="match status" value="1"/>
</dbReference>
<comment type="subunit">
    <text evidence="3">Homodimer.</text>
</comment>
<dbReference type="GO" id="GO:0106026">
    <property type="term" value="F:Gly-tRNA(Ala) deacylase activity"/>
    <property type="evidence" value="ECO:0007669"/>
    <property type="project" value="UniProtKB-UniRule"/>
</dbReference>
<dbReference type="EC" id="3.1.1.96" evidence="3"/>
<dbReference type="PANTHER" id="PTHR10472:SF5">
    <property type="entry name" value="D-AMINOACYL-TRNA DEACYLASE 1"/>
    <property type="match status" value="1"/>
</dbReference>
<dbReference type="Gene3D" id="3.50.80.10">
    <property type="entry name" value="D-tyrosyl-tRNA(Tyr) deacylase"/>
    <property type="match status" value="1"/>
</dbReference>
<keyword evidence="3" id="KW-0694">RNA-binding</keyword>